<feature type="region of interest" description="Disordered" evidence="2">
    <location>
        <begin position="471"/>
        <end position="583"/>
    </location>
</feature>
<keyword evidence="1" id="KW-0479">Metal-binding</keyword>
<accession>A0A1A8WRZ0</accession>
<evidence type="ECO:0000313" key="4">
    <source>
        <dbReference type="EMBL" id="SBS94631.1"/>
    </source>
</evidence>
<evidence type="ECO:0000259" key="3">
    <source>
        <dbReference type="PROSITE" id="PS50103"/>
    </source>
</evidence>
<sequence>MERQILSGIATKGGELSEEDATSAEEHIQSKETRKAVKLCEHIEMYTDNIETCKDAFFLGEMSDTVNPCREIDSAQVTGYNVYRESPVQVKSRGKHNKWSGQNGEQTRKMEMYKCDNDKHHSVRGKEETCSIAKACELKELSQLGEQRKRALSYVNELYCAKGHSITNSLIEIFSLSNNDDILLYILQKFLHIHGLCLPCYKHGNKKNGCNLSIRCKWCHHYTHLNKNSPLYPSKMLHFKNKCKVCNHFVKGRFCFLLNDCQFCHSVEHLPQILKTKYFHTLKNLYENKLHLDVISKDLLDHLEQCTNEKKNTSNQFDFIDKDLMNICQDTVTNQEEYTATSNDNFSNRVNISNRNVYNKKKTFDVCNDCTTHKKRPCITYFLHERDCPSNCNNCHNDIHKKKNSSIYIKTYLHDNNMCYVCPFINEVKCPCDDSAIYCHDTDHISYNLKAKNVIDKYATSLHNEFSHTRERKRCSSNVAGREDSSKRSRDYSTRDSRDYSPRDGSDYSTHGSCNNPEEKLQHPGDGRRRRRRTLYHPLHSTREKEILHKKRRKHDEYDNKRKHTHSRSHSIHGEEEKNYSDRTRRHSYYYEENTMHVAIKEKGNIIQSHTPEGGGDNHGNTRESCDDLCDVQNGESLNRLNTTCGREQGIGAFCDTSAETFANVVSAGDVDGPREILHDKAQGGYSEEGECGHENDVPGKGVTNGREKEELIWKIKGDIPLRDNHNEEPYISVEPAGSKELITIVELNESNSFVGKIEKQYENCSSPFANDEKDTGNYVSQDKQYEQNSITHTSQKKNAVDCFDTKINA</sequence>
<keyword evidence="1" id="KW-0862">Zinc</keyword>
<evidence type="ECO:0000256" key="2">
    <source>
        <dbReference type="SAM" id="MobiDB-lite"/>
    </source>
</evidence>
<dbReference type="PROSITE" id="PS50103">
    <property type="entry name" value="ZF_C3H1"/>
    <property type="match status" value="1"/>
</dbReference>
<feature type="domain" description="C3H1-type" evidence="3">
    <location>
        <begin position="240"/>
        <end position="268"/>
    </location>
</feature>
<feature type="compositionally biased region" description="Basic and acidic residues" evidence="2">
    <location>
        <begin position="481"/>
        <end position="506"/>
    </location>
</feature>
<feature type="compositionally biased region" description="Basic and acidic residues" evidence="2">
    <location>
        <begin position="517"/>
        <end position="527"/>
    </location>
</feature>
<keyword evidence="1" id="KW-0863">Zinc-finger</keyword>
<dbReference type="EMBL" id="FLQU01001831">
    <property type="protein sequence ID" value="SBS94631.1"/>
    <property type="molecule type" value="Genomic_DNA"/>
</dbReference>
<dbReference type="GO" id="GO:0008270">
    <property type="term" value="F:zinc ion binding"/>
    <property type="evidence" value="ECO:0007669"/>
    <property type="project" value="UniProtKB-KW"/>
</dbReference>
<dbReference type="Proteomes" id="UP000078560">
    <property type="component" value="Unassembled WGS sequence"/>
</dbReference>
<feature type="region of interest" description="Disordered" evidence="2">
    <location>
        <begin position="1"/>
        <end position="30"/>
    </location>
</feature>
<protein>
    <submittedName>
        <fullName evidence="4">Centrosomal protein CEP120, putative (CEP120)</fullName>
    </submittedName>
</protein>
<evidence type="ECO:0000256" key="1">
    <source>
        <dbReference type="PROSITE-ProRule" id="PRU00723"/>
    </source>
</evidence>
<dbReference type="AlphaFoldDB" id="A0A1A8WRZ0"/>
<feature type="compositionally biased region" description="Basic and acidic residues" evidence="2">
    <location>
        <begin position="572"/>
        <end position="583"/>
    </location>
</feature>
<dbReference type="InterPro" id="IPR000571">
    <property type="entry name" value="Znf_CCCH"/>
</dbReference>
<feature type="compositionally biased region" description="Basic residues" evidence="2">
    <location>
        <begin position="561"/>
        <end position="571"/>
    </location>
</feature>
<feature type="region of interest" description="Disordered" evidence="2">
    <location>
        <begin position="684"/>
        <end position="706"/>
    </location>
</feature>
<feature type="compositionally biased region" description="Polar residues" evidence="2">
    <location>
        <begin position="507"/>
        <end position="516"/>
    </location>
</feature>
<feature type="zinc finger region" description="C3H1-type" evidence="1">
    <location>
        <begin position="240"/>
        <end position="268"/>
    </location>
</feature>
<name>A0A1A8WRZ0_PLAOA</name>
<gene>
    <name evidence="4" type="ORF">POVCU2_0089510</name>
</gene>
<reference evidence="5" key="1">
    <citation type="submission" date="2016-05" db="EMBL/GenBank/DDBJ databases">
        <authorList>
            <person name="Naeem Raeece"/>
        </authorList>
    </citation>
    <scope>NUCLEOTIDE SEQUENCE [LARGE SCALE GENOMIC DNA]</scope>
</reference>
<organism evidence="4 5">
    <name type="scientific">Plasmodium ovale curtisi</name>
    <dbReference type="NCBI Taxonomy" id="864141"/>
    <lineage>
        <taxon>Eukaryota</taxon>
        <taxon>Sar</taxon>
        <taxon>Alveolata</taxon>
        <taxon>Apicomplexa</taxon>
        <taxon>Aconoidasida</taxon>
        <taxon>Haemosporida</taxon>
        <taxon>Plasmodiidae</taxon>
        <taxon>Plasmodium</taxon>
        <taxon>Plasmodium (Plasmodium)</taxon>
    </lineage>
</organism>
<proteinExistence type="predicted"/>
<evidence type="ECO:0000313" key="5">
    <source>
        <dbReference type="Proteomes" id="UP000078560"/>
    </source>
</evidence>